<protein>
    <recommendedName>
        <fullName evidence="4">SGNH/GDSL hydrolase family protein</fullName>
    </recommendedName>
</protein>
<evidence type="ECO:0000313" key="2">
    <source>
        <dbReference type="EMBL" id="PRY96096.1"/>
    </source>
</evidence>
<dbReference type="SUPFAM" id="SSF52266">
    <property type="entry name" value="SGNH hydrolase"/>
    <property type="match status" value="1"/>
</dbReference>
<dbReference type="OrthoDB" id="9792428at2"/>
<dbReference type="Proteomes" id="UP000238308">
    <property type="component" value="Unassembled WGS sequence"/>
</dbReference>
<comment type="caution">
    <text evidence="2">The sequence shown here is derived from an EMBL/GenBank/DDBJ whole genome shotgun (WGS) entry which is preliminary data.</text>
</comment>
<evidence type="ECO:0000256" key="1">
    <source>
        <dbReference type="SAM" id="SignalP"/>
    </source>
</evidence>
<feature type="signal peptide" evidence="1">
    <location>
        <begin position="1"/>
        <end position="24"/>
    </location>
</feature>
<keyword evidence="1" id="KW-0732">Signal</keyword>
<keyword evidence="3" id="KW-1185">Reference proteome</keyword>
<dbReference type="RefSeq" id="WP_106228844.1">
    <property type="nucleotide sequence ID" value="NZ_PVTV01000019.1"/>
</dbReference>
<evidence type="ECO:0008006" key="4">
    <source>
        <dbReference type="Google" id="ProtNLM"/>
    </source>
</evidence>
<sequence>MTSRSIFKTVCAIALTLVLGQAQAYDTPKVTQPHTAKITSGIYVGNSFFYYNNSMHGHVSNLLKAAATKQEFRSTSITIGGSGLDWHNVESYFAPNGIGRYSFVGNNEVQFNKLDKLWDIAIMMDCSQCPIHPQLQPIFYEYVKKHGDTVRSHGAEPMLFMSWAYDDKPEMTEPLAAEYVKAGNLNNMMVIPAGLAFAASKKARPDLNLYAPDHRHPSLAGTYLGASVVYASLFRQSPVGNPYTAGLDAATVAFLQNTAWDTVKSFYGIK</sequence>
<dbReference type="Gene3D" id="3.40.50.1110">
    <property type="entry name" value="SGNH hydrolase"/>
    <property type="match status" value="1"/>
</dbReference>
<dbReference type="InterPro" id="IPR036514">
    <property type="entry name" value="SGNH_hydro_sf"/>
</dbReference>
<dbReference type="EMBL" id="PVTV01000019">
    <property type="protein sequence ID" value="PRY96096.1"/>
    <property type="molecule type" value="Genomic_DNA"/>
</dbReference>
<dbReference type="GO" id="GO:0016788">
    <property type="term" value="F:hydrolase activity, acting on ester bonds"/>
    <property type="evidence" value="ECO:0007669"/>
    <property type="project" value="UniProtKB-ARBA"/>
</dbReference>
<evidence type="ECO:0000313" key="3">
    <source>
        <dbReference type="Proteomes" id="UP000238308"/>
    </source>
</evidence>
<dbReference type="AlphaFoldDB" id="A0A2T0XAX8"/>
<reference evidence="2 3" key="1">
    <citation type="submission" date="2018-03" db="EMBL/GenBank/DDBJ databases">
        <title>Genomic Encyclopedia of Type Strains, Phase III (KMG-III): the genomes of soil and plant-associated and newly described type strains.</title>
        <authorList>
            <person name="Whitman W."/>
        </authorList>
    </citation>
    <scope>NUCLEOTIDE SEQUENCE [LARGE SCALE GENOMIC DNA]</scope>
    <source>
        <strain evidence="2 3">MWH-P2sevCIIIb</strain>
    </source>
</reference>
<gene>
    <name evidence="2" type="ORF">BCM14_3036</name>
</gene>
<organism evidence="2 3">
    <name type="scientific">Jezberella montanilacus</name>
    <dbReference type="NCBI Taxonomy" id="323426"/>
    <lineage>
        <taxon>Bacteria</taxon>
        <taxon>Pseudomonadati</taxon>
        <taxon>Pseudomonadota</taxon>
        <taxon>Betaproteobacteria</taxon>
        <taxon>Burkholderiales</taxon>
        <taxon>Alcaligenaceae</taxon>
        <taxon>Jezberella</taxon>
    </lineage>
</organism>
<accession>A0A2T0XAX8</accession>
<proteinExistence type="predicted"/>
<feature type="chain" id="PRO_5015579072" description="SGNH/GDSL hydrolase family protein" evidence="1">
    <location>
        <begin position="25"/>
        <end position="270"/>
    </location>
</feature>
<name>A0A2T0XAX8_9BURK</name>